<dbReference type="PANTHER" id="PTHR46118:SF4">
    <property type="entry name" value="PROTEIN ABHD11"/>
    <property type="match status" value="1"/>
</dbReference>
<dbReference type="Gene3D" id="3.40.50.1820">
    <property type="entry name" value="alpha/beta hydrolase"/>
    <property type="match status" value="1"/>
</dbReference>
<organism evidence="3 4">
    <name type="scientific">Catenovulum agarivorans DS-2</name>
    <dbReference type="NCBI Taxonomy" id="1328313"/>
    <lineage>
        <taxon>Bacteria</taxon>
        <taxon>Pseudomonadati</taxon>
        <taxon>Pseudomonadota</taxon>
        <taxon>Gammaproteobacteria</taxon>
        <taxon>Alteromonadales</taxon>
        <taxon>Alteromonadaceae</taxon>
        <taxon>Catenovulum</taxon>
    </lineage>
</organism>
<evidence type="ECO:0000313" key="4">
    <source>
        <dbReference type="Proteomes" id="UP000019276"/>
    </source>
</evidence>
<keyword evidence="4" id="KW-1185">Reference proteome</keyword>
<dbReference type="SUPFAM" id="SSF53474">
    <property type="entry name" value="alpha/beta-Hydrolases"/>
    <property type="match status" value="1"/>
</dbReference>
<dbReference type="Proteomes" id="UP000019276">
    <property type="component" value="Unassembled WGS sequence"/>
</dbReference>
<dbReference type="GO" id="GO:0016787">
    <property type="term" value="F:hydrolase activity"/>
    <property type="evidence" value="ECO:0007669"/>
    <property type="project" value="UniProtKB-KW"/>
</dbReference>
<accession>W7QAV5</accession>
<evidence type="ECO:0000259" key="2">
    <source>
        <dbReference type="Pfam" id="PF00561"/>
    </source>
</evidence>
<dbReference type="OrthoDB" id="9808398at2"/>
<dbReference type="PANTHER" id="PTHR46118">
    <property type="entry name" value="PROTEIN ABHD11"/>
    <property type="match status" value="1"/>
</dbReference>
<dbReference type="PRINTS" id="PR00111">
    <property type="entry name" value="ABHYDROLASE"/>
</dbReference>
<dbReference type="InterPro" id="IPR029058">
    <property type="entry name" value="AB_hydrolase_fold"/>
</dbReference>
<dbReference type="RefSeq" id="WP_035014637.1">
    <property type="nucleotide sequence ID" value="NZ_ARZY01000017.1"/>
</dbReference>
<dbReference type="eggNOG" id="COG0596">
    <property type="taxonomic scope" value="Bacteria"/>
</dbReference>
<sequence>MQLNYSQVGSGANVVLLHGLFGNADNLAQLAKALSAQYLVTSIDLRNHGNSPHSSAHSYQDMATDIQQTLEALNIDSCHLFGHSMGGKAAMYFALHHPTMVNSLIVEDIAPVTYPNRHQEVFNALTQIELASLTSRAQAVKQLSQSIDSVGICQFLAKSLYKSNDTWQWKMNLPVLEKAYPEIAGFPSDIPNTYQGPTLFIKGMDSDYISTEHKTEIQQRFPTAHVKVIQGAGHWIHAEKPNIFNKIVADFLQKPQR</sequence>
<name>W7QAV5_9ALTE</name>
<protein>
    <submittedName>
        <fullName evidence="3">Hydrolase</fullName>
    </submittedName>
</protein>
<dbReference type="STRING" id="1328313.DS2_10092"/>
<feature type="domain" description="AB hydrolase-1" evidence="2">
    <location>
        <begin position="14"/>
        <end position="241"/>
    </location>
</feature>
<dbReference type="AlphaFoldDB" id="W7QAV5"/>
<comment type="caution">
    <text evidence="3">The sequence shown here is derived from an EMBL/GenBank/DDBJ whole genome shotgun (WGS) entry which is preliminary data.</text>
</comment>
<reference evidence="3 4" key="1">
    <citation type="journal article" date="2014" name="Genome Announc.">
        <title>Draft Genome Sequence of the Agar-Degrading Bacterium Catenovulum sp. Strain DS-2, Isolated from Intestines of Haliotis diversicolor.</title>
        <authorList>
            <person name="Shan D."/>
            <person name="Li X."/>
            <person name="Gu Z."/>
            <person name="Wei G."/>
            <person name="Gao Z."/>
            <person name="Shao Z."/>
        </authorList>
    </citation>
    <scope>NUCLEOTIDE SEQUENCE [LARGE SCALE GENOMIC DNA]</scope>
    <source>
        <strain evidence="3 4">DS-2</strain>
    </source>
</reference>
<keyword evidence="1 3" id="KW-0378">Hydrolase</keyword>
<evidence type="ECO:0000256" key="1">
    <source>
        <dbReference type="ARBA" id="ARBA00022801"/>
    </source>
</evidence>
<dbReference type="Pfam" id="PF00561">
    <property type="entry name" value="Abhydrolase_1"/>
    <property type="match status" value="1"/>
</dbReference>
<dbReference type="EMBL" id="ARZY01000017">
    <property type="protein sequence ID" value="EWH09969.1"/>
    <property type="molecule type" value="Genomic_DNA"/>
</dbReference>
<dbReference type="InterPro" id="IPR000073">
    <property type="entry name" value="AB_hydrolase_1"/>
</dbReference>
<dbReference type="PRINTS" id="PR00412">
    <property type="entry name" value="EPOXHYDRLASE"/>
</dbReference>
<proteinExistence type="predicted"/>
<dbReference type="InterPro" id="IPR000639">
    <property type="entry name" value="Epox_hydrolase-like"/>
</dbReference>
<gene>
    <name evidence="3" type="ORF">DS2_10092</name>
</gene>
<evidence type="ECO:0000313" key="3">
    <source>
        <dbReference type="EMBL" id="EWH09969.1"/>
    </source>
</evidence>